<evidence type="ECO:0000313" key="3">
    <source>
        <dbReference type="EMBL" id="KAF2250567.1"/>
    </source>
</evidence>
<gene>
    <name evidence="3" type="ORF">BU26DRAFT_266119</name>
</gene>
<keyword evidence="4" id="KW-1185">Reference proteome</keyword>
<dbReference type="AlphaFoldDB" id="A0A6A6IK66"/>
<dbReference type="GeneID" id="54574645"/>
<organism evidence="3 4">
    <name type="scientific">Trematosphaeria pertusa</name>
    <dbReference type="NCBI Taxonomy" id="390896"/>
    <lineage>
        <taxon>Eukaryota</taxon>
        <taxon>Fungi</taxon>
        <taxon>Dikarya</taxon>
        <taxon>Ascomycota</taxon>
        <taxon>Pezizomycotina</taxon>
        <taxon>Dothideomycetes</taxon>
        <taxon>Pleosporomycetidae</taxon>
        <taxon>Pleosporales</taxon>
        <taxon>Massarineae</taxon>
        <taxon>Trematosphaeriaceae</taxon>
        <taxon>Trematosphaeria</taxon>
    </lineage>
</organism>
<feature type="compositionally biased region" description="Polar residues" evidence="1">
    <location>
        <begin position="20"/>
        <end position="30"/>
    </location>
</feature>
<proteinExistence type="predicted"/>
<evidence type="ECO:0000256" key="1">
    <source>
        <dbReference type="SAM" id="MobiDB-lite"/>
    </source>
</evidence>
<accession>A0A6A6IK66</accession>
<dbReference type="Pfam" id="PF13919">
    <property type="entry name" value="ASXH"/>
    <property type="match status" value="1"/>
</dbReference>
<feature type="compositionally biased region" description="Polar residues" evidence="1">
    <location>
        <begin position="44"/>
        <end position="55"/>
    </location>
</feature>
<dbReference type="EMBL" id="ML987193">
    <property type="protein sequence ID" value="KAF2250567.1"/>
    <property type="molecule type" value="Genomic_DNA"/>
</dbReference>
<feature type="compositionally biased region" description="Low complexity" evidence="1">
    <location>
        <begin position="145"/>
        <end position="157"/>
    </location>
</feature>
<feature type="domain" description="ASX DEUBAD" evidence="2">
    <location>
        <begin position="182"/>
        <end position="315"/>
    </location>
</feature>
<feature type="region of interest" description="Disordered" evidence="1">
    <location>
        <begin position="1"/>
        <end position="183"/>
    </location>
</feature>
<reference evidence="3" key="1">
    <citation type="journal article" date="2020" name="Stud. Mycol.">
        <title>101 Dothideomycetes genomes: a test case for predicting lifestyles and emergence of pathogens.</title>
        <authorList>
            <person name="Haridas S."/>
            <person name="Albert R."/>
            <person name="Binder M."/>
            <person name="Bloem J."/>
            <person name="Labutti K."/>
            <person name="Salamov A."/>
            <person name="Andreopoulos B."/>
            <person name="Baker S."/>
            <person name="Barry K."/>
            <person name="Bills G."/>
            <person name="Bluhm B."/>
            <person name="Cannon C."/>
            <person name="Castanera R."/>
            <person name="Culley D."/>
            <person name="Daum C."/>
            <person name="Ezra D."/>
            <person name="Gonzalez J."/>
            <person name="Henrissat B."/>
            <person name="Kuo A."/>
            <person name="Liang C."/>
            <person name="Lipzen A."/>
            <person name="Lutzoni F."/>
            <person name="Magnuson J."/>
            <person name="Mondo S."/>
            <person name="Nolan M."/>
            <person name="Ohm R."/>
            <person name="Pangilinan J."/>
            <person name="Park H.-J."/>
            <person name="Ramirez L."/>
            <person name="Alfaro M."/>
            <person name="Sun H."/>
            <person name="Tritt A."/>
            <person name="Yoshinaga Y."/>
            <person name="Zwiers L.-H."/>
            <person name="Turgeon B."/>
            <person name="Goodwin S."/>
            <person name="Spatafora J."/>
            <person name="Crous P."/>
            <person name="Grigoriev I."/>
        </authorList>
    </citation>
    <scope>NUCLEOTIDE SEQUENCE</scope>
    <source>
        <strain evidence="3">CBS 122368</strain>
    </source>
</reference>
<dbReference type="Proteomes" id="UP000800094">
    <property type="component" value="Unassembled WGS sequence"/>
</dbReference>
<feature type="compositionally biased region" description="Low complexity" evidence="1">
    <location>
        <begin position="31"/>
        <end position="43"/>
    </location>
</feature>
<evidence type="ECO:0000313" key="4">
    <source>
        <dbReference type="Proteomes" id="UP000800094"/>
    </source>
</evidence>
<dbReference type="RefSeq" id="XP_033685571.1">
    <property type="nucleotide sequence ID" value="XM_033821315.1"/>
</dbReference>
<sequence>MSLPVRPSSASQDFPPDPQQPTSTFDSFDISQLPSQQSQQTNQALPTTPNNNSATMCGPLIDSSPLSSPGSPLPAAPGAWNSAKASRDLTKTDSVNTKNAATPPPAPVSPGSTKSTTSNMSKKRSRRDSHDPSTPVSKSKKLNKVSKPSSPRTSTRPTRSRKAPERFTDMKEPPKKPAAPRKTASKVFDPVYITTNSTSRLGKADIYHMLLEDAPWVCLTLAQKQILLDMLPKSQENVVLLSKIVSGEAAAAERPREFSRNFNLFRTDVAKFVEDLKNGHLAKGWQAAAQQAVVERAAGLYDEWKAEEAELWWGQN</sequence>
<dbReference type="InterPro" id="IPR028020">
    <property type="entry name" value="ASX_DEUBAD_dom"/>
</dbReference>
<dbReference type="OrthoDB" id="2289918at2759"/>
<evidence type="ECO:0000259" key="2">
    <source>
        <dbReference type="Pfam" id="PF13919"/>
    </source>
</evidence>
<feature type="compositionally biased region" description="Basic and acidic residues" evidence="1">
    <location>
        <begin position="162"/>
        <end position="175"/>
    </location>
</feature>
<protein>
    <recommendedName>
        <fullName evidence="2">ASX DEUBAD domain-containing protein</fullName>
    </recommendedName>
</protein>
<name>A0A6A6IK66_9PLEO</name>